<sequence length="274" mass="29404">MPVPVPSPPSQSPDGRHAHPGNEGRRPNSKALPSANSAPGLAPFSLSGAACCHPTRRSSPPSLRAPRTSSSGRRVGVESSRRLLLVAASQPANFPARSPVSPLPPARAIHLRALSSQQTSVPRHGVGSLAPAPPRAVVTHRTPQPVRYLPPSRKRVVCCYERTKCWACTRCAGPPRTPCTALLSAPMTCQEPFAPRPQRRTLHRGPGSETEPQGLRHRSRRAPVAGAAAQRSMGRDGIHAARQTYERGQGSRGGPIHPRLSPCPRPYISVLYCW</sequence>
<evidence type="ECO:0000256" key="1">
    <source>
        <dbReference type="SAM" id="MobiDB-lite"/>
    </source>
</evidence>
<protein>
    <submittedName>
        <fullName evidence="2">Uncharacterized protein</fullName>
    </submittedName>
</protein>
<evidence type="ECO:0000313" key="3">
    <source>
        <dbReference type="Proteomes" id="UP000078240"/>
    </source>
</evidence>
<evidence type="ECO:0000313" key="2">
    <source>
        <dbReference type="EMBL" id="OAQ80020.1"/>
    </source>
</evidence>
<accession>A0A179GRP8</accession>
<name>A0A179GRP8_PURLI</name>
<dbReference type="AlphaFoldDB" id="A0A179GRP8"/>
<comment type="caution">
    <text evidence="2">The sequence shown here is derived from an EMBL/GenBank/DDBJ whole genome shotgun (WGS) entry which is preliminary data.</text>
</comment>
<feature type="region of interest" description="Disordered" evidence="1">
    <location>
        <begin position="196"/>
        <end position="235"/>
    </location>
</feature>
<feature type="compositionally biased region" description="Basic and acidic residues" evidence="1">
    <location>
        <begin position="14"/>
        <end position="26"/>
    </location>
</feature>
<dbReference type="EMBL" id="LSBH01000004">
    <property type="protein sequence ID" value="OAQ80020.1"/>
    <property type="molecule type" value="Genomic_DNA"/>
</dbReference>
<feature type="compositionally biased region" description="Low complexity" evidence="1">
    <location>
        <begin position="57"/>
        <end position="74"/>
    </location>
</feature>
<feature type="compositionally biased region" description="Pro residues" evidence="1">
    <location>
        <begin position="1"/>
        <end position="11"/>
    </location>
</feature>
<feature type="region of interest" description="Disordered" evidence="1">
    <location>
        <begin position="1"/>
        <end position="79"/>
    </location>
</feature>
<reference evidence="2 3" key="1">
    <citation type="submission" date="2016-01" db="EMBL/GenBank/DDBJ databases">
        <title>Biosynthesis of antibiotic leucinostatins and their inhibition on Phytophthora in bio-control Purpureocillium lilacinum.</title>
        <authorList>
            <person name="Wang G."/>
            <person name="Liu Z."/>
            <person name="Lin R."/>
            <person name="Li E."/>
            <person name="Mao Z."/>
            <person name="Ling J."/>
            <person name="Yin W."/>
            <person name="Xie B."/>
        </authorList>
    </citation>
    <scope>NUCLEOTIDE SEQUENCE [LARGE SCALE GENOMIC DNA]</scope>
    <source>
        <strain evidence="2">PLBJ-1</strain>
    </source>
</reference>
<dbReference type="Proteomes" id="UP000078240">
    <property type="component" value="Unassembled WGS sequence"/>
</dbReference>
<organism evidence="2 3">
    <name type="scientific">Purpureocillium lilacinum</name>
    <name type="common">Paecilomyces lilacinus</name>
    <dbReference type="NCBI Taxonomy" id="33203"/>
    <lineage>
        <taxon>Eukaryota</taxon>
        <taxon>Fungi</taxon>
        <taxon>Dikarya</taxon>
        <taxon>Ascomycota</taxon>
        <taxon>Pezizomycotina</taxon>
        <taxon>Sordariomycetes</taxon>
        <taxon>Hypocreomycetidae</taxon>
        <taxon>Hypocreales</taxon>
        <taxon>Ophiocordycipitaceae</taxon>
        <taxon>Purpureocillium</taxon>
    </lineage>
</organism>
<gene>
    <name evidence="2" type="ORF">VFPBJ_05605</name>
</gene>
<proteinExistence type="predicted"/>